<sequence>MEFTLKLIPIETIVKKNYYILIDNNLLKVENIDYKEKNVTLSDNNIYPIKDVRNKVAKFLGEYDNQTYSIIHGNFDSIADFLKSKINNEDEETNKTYLDALLEGVTIKIQGAFETIYTKTVPNEAVEITNISIIDANSLYHKDERIGVITKFDKNTHKFTIKLTKGNVITCNREDFTKIGVNNKKSMLRCVCDKCGK</sequence>
<dbReference type="KEGG" id="vg:65130369"/>
<proteinExistence type="predicted"/>
<dbReference type="GeneID" id="65130369"/>
<keyword evidence="2" id="KW-1185">Reference proteome</keyword>
<accession>A0A7M1RZA8</accession>
<name>A0A7M1RZA8_9CAUD</name>
<organism evidence="1 2">
    <name type="scientific">uncultured phage cr127_1</name>
    <dbReference type="NCBI Taxonomy" id="2772077"/>
    <lineage>
        <taxon>Viruses</taxon>
        <taxon>Duplodnaviria</taxon>
        <taxon>Heunggongvirae</taxon>
        <taxon>Uroviricota</taxon>
        <taxon>Caudoviricetes</taxon>
        <taxon>Crassvirales</taxon>
        <taxon>Crevaviridae</taxon>
        <taxon>Doltivirinae</taxon>
        <taxon>Kahucivirus</taxon>
        <taxon>Kahucivirus intestinalis</taxon>
    </lineage>
</organism>
<evidence type="ECO:0000313" key="2">
    <source>
        <dbReference type="Proteomes" id="UP000594097"/>
    </source>
</evidence>
<reference evidence="1 2" key="1">
    <citation type="submission" date="2020-07" db="EMBL/GenBank/DDBJ databases">
        <title>Taxonomic proposal: Crassvirales, a new order of highly abundant and diverse bacterial viruses.</title>
        <authorList>
            <person name="Shkoporov A.N."/>
            <person name="Stockdale S.R."/>
            <person name="Guerin E."/>
            <person name="Ross R.P."/>
            <person name="Hill C."/>
        </authorList>
    </citation>
    <scope>NUCLEOTIDE SEQUENCE [LARGE SCALE GENOMIC DNA]</scope>
</reference>
<dbReference type="EMBL" id="MT774393">
    <property type="protein sequence ID" value="QOR59757.1"/>
    <property type="molecule type" value="Genomic_DNA"/>
</dbReference>
<dbReference type="Proteomes" id="UP000594097">
    <property type="component" value="Segment"/>
</dbReference>
<protein>
    <submittedName>
        <fullName evidence="1">Uncharacterized protein</fullName>
    </submittedName>
</protein>
<dbReference type="RefSeq" id="YP_010111915.1">
    <property type="nucleotide sequence ID" value="NC_055886.1"/>
</dbReference>
<evidence type="ECO:0000313" key="1">
    <source>
        <dbReference type="EMBL" id="QOR59757.1"/>
    </source>
</evidence>